<dbReference type="AlphaFoldDB" id="A0AAQ4ENE8"/>
<sequence length="121" mass="13671">MKPSDYFIGLRAPHSRKDEFCSGSNVMRSQNEGAVKWSATRICLFFAVAACNASDCHQRCARENFAKLSNRNNCFTRECFCLFEDRCEKRSCVEGCRGRGRESDGVKGVCTGNACSCRWSW</sequence>
<accession>A0AAQ4ENE8</accession>
<comment type="caution">
    <text evidence="1">The sequence shown here is derived from an EMBL/GenBank/DDBJ whole genome shotgun (WGS) entry which is preliminary data.</text>
</comment>
<dbReference type="Proteomes" id="UP001321473">
    <property type="component" value="Unassembled WGS sequence"/>
</dbReference>
<evidence type="ECO:0000313" key="1">
    <source>
        <dbReference type="EMBL" id="KAK8776265.1"/>
    </source>
</evidence>
<keyword evidence="2" id="KW-1185">Reference proteome</keyword>
<name>A0AAQ4ENE8_AMBAM</name>
<protein>
    <submittedName>
        <fullName evidence="1">Uncharacterized protein</fullName>
    </submittedName>
</protein>
<evidence type="ECO:0000313" key="2">
    <source>
        <dbReference type="Proteomes" id="UP001321473"/>
    </source>
</evidence>
<organism evidence="1 2">
    <name type="scientific">Amblyomma americanum</name>
    <name type="common">Lone star tick</name>
    <dbReference type="NCBI Taxonomy" id="6943"/>
    <lineage>
        <taxon>Eukaryota</taxon>
        <taxon>Metazoa</taxon>
        <taxon>Ecdysozoa</taxon>
        <taxon>Arthropoda</taxon>
        <taxon>Chelicerata</taxon>
        <taxon>Arachnida</taxon>
        <taxon>Acari</taxon>
        <taxon>Parasitiformes</taxon>
        <taxon>Ixodida</taxon>
        <taxon>Ixodoidea</taxon>
        <taxon>Ixodidae</taxon>
        <taxon>Amblyomminae</taxon>
        <taxon>Amblyomma</taxon>
    </lineage>
</organism>
<proteinExistence type="predicted"/>
<dbReference type="EMBL" id="JARKHS020013168">
    <property type="protein sequence ID" value="KAK8776265.1"/>
    <property type="molecule type" value="Genomic_DNA"/>
</dbReference>
<reference evidence="1 2" key="1">
    <citation type="journal article" date="2023" name="Arcadia Sci">
        <title>De novo assembly of a long-read Amblyomma americanum tick genome.</title>
        <authorList>
            <person name="Chou S."/>
            <person name="Poskanzer K.E."/>
            <person name="Rollins M."/>
            <person name="Thuy-Boun P.S."/>
        </authorList>
    </citation>
    <scope>NUCLEOTIDE SEQUENCE [LARGE SCALE GENOMIC DNA]</scope>
    <source>
        <strain evidence="1">F_SG_1</strain>
        <tissue evidence="1">Salivary glands</tissue>
    </source>
</reference>
<gene>
    <name evidence="1" type="ORF">V5799_030390</name>
</gene>